<dbReference type="PATRIC" id="fig|37916.4.peg.5181"/>
<keyword evidence="10" id="KW-1185">Reference proteome</keyword>
<evidence type="ECO:0000256" key="3">
    <source>
        <dbReference type="ARBA" id="ARBA00023002"/>
    </source>
</evidence>
<accession>A0A0J6VL60</accession>
<evidence type="ECO:0000313" key="9">
    <source>
        <dbReference type="EMBL" id="KMO70287.1"/>
    </source>
</evidence>
<reference evidence="9 10" key="1">
    <citation type="journal article" date="2015" name="Genome Biol. Evol.">
        <title>Characterization of Three Mycobacterium spp. with Potential Use in Bioremediation by Genome Sequencing and Comparative Genomics.</title>
        <authorList>
            <person name="Das S."/>
            <person name="Pettersson B.M."/>
            <person name="Behra P.R."/>
            <person name="Ramesh M."/>
            <person name="Dasgupta S."/>
            <person name="Bhattacharya A."/>
            <person name="Kirsebom L.A."/>
        </authorList>
    </citation>
    <scope>NUCLEOTIDE SEQUENCE [LARGE SCALE GENOMIC DNA]</scope>
    <source>
        <strain evidence="9 10">DSM 43826</strain>
    </source>
</reference>
<evidence type="ECO:0000256" key="4">
    <source>
        <dbReference type="ARBA" id="ARBA00023033"/>
    </source>
</evidence>
<feature type="binding site" evidence="6">
    <location>
        <position position="55"/>
    </location>
    <ligand>
        <name>FMN</name>
        <dbReference type="ChEBI" id="CHEBI:58210"/>
    </ligand>
</feature>
<dbReference type="PANTHER" id="PTHR30011:SF16">
    <property type="entry name" value="C2H2 FINGER DOMAIN TRANSCRIPTION FACTOR (EUROFUNG)-RELATED"/>
    <property type="match status" value="1"/>
</dbReference>
<dbReference type="GO" id="GO:0004497">
    <property type="term" value="F:monooxygenase activity"/>
    <property type="evidence" value="ECO:0007669"/>
    <property type="project" value="UniProtKB-KW"/>
</dbReference>
<dbReference type="AlphaFoldDB" id="A0A0J6VL60"/>
<gene>
    <name evidence="9" type="primary">moxC</name>
    <name evidence="9" type="ORF">MCHLDSM_05175</name>
</gene>
<dbReference type="GO" id="GO:0016705">
    <property type="term" value="F:oxidoreductase activity, acting on paired donors, with incorporation or reduction of molecular oxygen"/>
    <property type="evidence" value="ECO:0007669"/>
    <property type="project" value="InterPro"/>
</dbReference>
<dbReference type="EMBL" id="JYNL01000064">
    <property type="protein sequence ID" value="KMO70287.1"/>
    <property type="molecule type" value="Genomic_DNA"/>
</dbReference>
<dbReference type="Gene3D" id="3.20.20.30">
    <property type="entry name" value="Luciferase-like domain"/>
    <property type="match status" value="1"/>
</dbReference>
<dbReference type="Pfam" id="PF00296">
    <property type="entry name" value="Bac_luciferase"/>
    <property type="match status" value="1"/>
</dbReference>
<dbReference type="SUPFAM" id="SSF51679">
    <property type="entry name" value="Bacterial luciferase-like"/>
    <property type="match status" value="1"/>
</dbReference>
<dbReference type="EC" id="1.14.-.-" evidence="9"/>
<organism evidence="9 10">
    <name type="scientific">Mycolicibacterium chlorophenolicum</name>
    <dbReference type="NCBI Taxonomy" id="37916"/>
    <lineage>
        <taxon>Bacteria</taxon>
        <taxon>Bacillati</taxon>
        <taxon>Actinomycetota</taxon>
        <taxon>Actinomycetes</taxon>
        <taxon>Mycobacteriales</taxon>
        <taxon>Mycobacteriaceae</taxon>
        <taxon>Mycolicibacterium</taxon>
    </lineage>
</organism>
<dbReference type="InterPro" id="IPR036661">
    <property type="entry name" value="Luciferase-like_sf"/>
</dbReference>
<evidence type="ECO:0000256" key="5">
    <source>
        <dbReference type="ARBA" id="ARBA00033748"/>
    </source>
</evidence>
<dbReference type="STRING" id="37916.MCHLDSM_05175"/>
<evidence type="ECO:0000256" key="6">
    <source>
        <dbReference type="PIRSR" id="PIRSR000337-1"/>
    </source>
</evidence>
<dbReference type="Proteomes" id="UP000036513">
    <property type="component" value="Unassembled WGS sequence"/>
</dbReference>
<comment type="similarity">
    <text evidence="5">Belongs to the NtaA/SnaA/DszA monooxygenase family.</text>
</comment>
<feature type="binding site" evidence="6">
    <location>
        <position position="89"/>
    </location>
    <ligand>
        <name>FMN</name>
        <dbReference type="ChEBI" id="CHEBI:58210"/>
    </ligand>
</feature>
<dbReference type="InterPro" id="IPR051260">
    <property type="entry name" value="Diverse_substr_monoxygenases"/>
</dbReference>
<evidence type="ECO:0000256" key="2">
    <source>
        <dbReference type="ARBA" id="ARBA00022643"/>
    </source>
</evidence>
<keyword evidence="4 9" id="KW-0503">Monooxygenase</keyword>
<keyword evidence="1 6" id="KW-0285">Flavoprotein</keyword>
<sequence>MTALHLAVGLVGTGRHPASWREPDASPAALTTAAYWVDVITEAERGGIGLVTLDDALTLPPDGVQGRVDAVLTAARVAPRTQRIGLLPTAVATHTEPFHLAKAIATLDYVSAGRAGLVVQVDASPEGFRHFGRRRAPERSAELYDEAADYVEVLRRLWDSWEDDAEIRDAATGRFVDRDKLHYIDFEGRWFSVKGPSITPRPPQGQPLVAAEDPGEDGAALAAATDIVFLRPHTPEEAAASVARHRTALTFVDLVVFLDPTAAGASARTARLDDQHGAEFTDPAAVFTGTPGQLADHLEQWHLAGATGFRLLPGTLPHDLTQITTALIPELHRRGLVVSPTPGSLREQLGLPRPANRYAAGSEVR</sequence>
<proteinExistence type="inferred from homology"/>
<keyword evidence="3 9" id="KW-0560">Oxidoreductase</keyword>
<feature type="region of interest" description="Disordered" evidence="7">
    <location>
        <begin position="342"/>
        <end position="365"/>
    </location>
</feature>
<dbReference type="InterPro" id="IPR011251">
    <property type="entry name" value="Luciferase-like_dom"/>
</dbReference>
<dbReference type="RefSeq" id="WP_048472330.1">
    <property type="nucleotide sequence ID" value="NZ_JYNL01000064.1"/>
</dbReference>
<dbReference type="PIRSF" id="PIRSF000337">
    <property type="entry name" value="NTA_MOA"/>
    <property type="match status" value="1"/>
</dbReference>
<feature type="domain" description="Luciferase-like" evidence="8">
    <location>
        <begin position="30"/>
        <end position="244"/>
    </location>
</feature>
<name>A0A0J6VL60_9MYCO</name>
<keyword evidence="2 6" id="KW-0288">FMN</keyword>
<dbReference type="PANTHER" id="PTHR30011">
    <property type="entry name" value="ALKANESULFONATE MONOOXYGENASE-RELATED"/>
    <property type="match status" value="1"/>
</dbReference>
<protein>
    <submittedName>
        <fullName evidence="9">Putative monooxygenase MoxC</fullName>
        <ecNumber evidence="9">1.14.-.-</ecNumber>
    </submittedName>
</protein>
<evidence type="ECO:0000256" key="7">
    <source>
        <dbReference type="SAM" id="MobiDB-lite"/>
    </source>
</evidence>
<evidence type="ECO:0000259" key="8">
    <source>
        <dbReference type="Pfam" id="PF00296"/>
    </source>
</evidence>
<dbReference type="InterPro" id="IPR016215">
    <property type="entry name" value="NTA_MOA"/>
</dbReference>
<dbReference type="SMR" id="A0A0J6VL60"/>
<feature type="binding site" evidence="6">
    <location>
        <position position="144"/>
    </location>
    <ligand>
        <name>FMN</name>
        <dbReference type="ChEBI" id="CHEBI:58210"/>
    </ligand>
</feature>
<evidence type="ECO:0000256" key="1">
    <source>
        <dbReference type="ARBA" id="ARBA00022630"/>
    </source>
</evidence>
<comment type="caution">
    <text evidence="9">The sequence shown here is derived from an EMBL/GenBank/DDBJ whole genome shotgun (WGS) entry which is preliminary data.</text>
</comment>
<evidence type="ECO:0000313" key="10">
    <source>
        <dbReference type="Proteomes" id="UP000036513"/>
    </source>
</evidence>